<feature type="transmembrane region" description="Helical" evidence="1">
    <location>
        <begin position="45"/>
        <end position="70"/>
    </location>
</feature>
<name>A0A8H3CL08_9AGAM</name>
<dbReference type="InterPro" id="IPR045339">
    <property type="entry name" value="DUF6534"/>
</dbReference>
<feature type="transmembrane region" description="Helical" evidence="1">
    <location>
        <begin position="12"/>
        <end position="33"/>
    </location>
</feature>
<organism evidence="3 4">
    <name type="scientific">Rhizoctonia solani</name>
    <dbReference type="NCBI Taxonomy" id="456999"/>
    <lineage>
        <taxon>Eukaryota</taxon>
        <taxon>Fungi</taxon>
        <taxon>Dikarya</taxon>
        <taxon>Basidiomycota</taxon>
        <taxon>Agaricomycotina</taxon>
        <taxon>Agaricomycetes</taxon>
        <taxon>Cantharellales</taxon>
        <taxon>Ceratobasidiaceae</taxon>
        <taxon>Rhizoctonia</taxon>
    </lineage>
</organism>
<feature type="non-terminal residue" evidence="3">
    <location>
        <position position="1"/>
    </location>
</feature>
<dbReference type="PANTHER" id="PTHR40465:SF1">
    <property type="entry name" value="DUF6534 DOMAIN-CONTAINING PROTEIN"/>
    <property type="match status" value="1"/>
</dbReference>
<keyword evidence="1" id="KW-1133">Transmembrane helix</keyword>
<reference evidence="3" key="1">
    <citation type="submission" date="2021-01" db="EMBL/GenBank/DDBJ databases">
        <authorList>
            <person name="Kaushik A."/>
        </authorList>
    </citation>
    <scope>NUCLEOTIDE SEQUENCE</scope>
    <source>
        <strain evidence="3">AG2-2IIIB</strain>
    </source>
</reference>
<dbReference type="AlphaFoldDB" id="A0A8H3CL08"/>
<dbReference type="Proteomes" id="UP000663843">
    <property type="component" value="Unassembled WGS sequence"/>
</dbReference>
<evidence type="ECO:0000313" key="4">
    <source>
        <dbReference type="Proteomes" id="UP000663843"/>
    </source>
</evidence>
<dbReference type="PANTHER" id="PTHR40465">
    <property type="entry name" value="CHROMOSOME 1, WHOLE GENOME SHOTGUN SEQUENCE"/>
    <property type="match status" value="1"/>
</dbReference>
<keyword evidence="1" id="KW-0472">Membrane</keyword>
<dbReference type="EMBL" id="CAJMWT010004048">
    <property type="protein sequence ID" value="CAE6483644.1"/>
    <property type="molecule type" value="Genomic_DNA"/>
</dbReference>
<dbReference type="Pfam" id="PF20152">
    <property type="entry name" value="DUF6534"/>
    <property type="match status" value="1"/>
</dbReference>
<protein>
    <recommendedName>
        <fullName evidence="2">DUF6534 domain-containing protein</fullName>
    </recommendedName>
</protein>
<evidence type="ECO:0000313" key="3">
    <source>
        <dbReference type="EMBL" id="CAE6483644.1"/>
    </source>
</evidence>
<evidence type="ECO:0000256" key="1">
    <source>
        <dbReference type="SAM" id="Phobius"/>
    </source>
</evidence>
<keyword evidence="1" id="KW-0812">Transmembrane</keyword>
<feature type="domain" description="DUF6534" evidence="2">
    <location>
        <begin position="94"/>
        <end position="160"/>
    </location>
</feature>
<gene>
    <name evidence="3" type="ORF">RDB_LOCUS121135</name>
</gene>
<feature type="transmembrane region" description="Helical" evidence="1">
    <location>
        <begin position="90"/>
        <end position="110"/>
    </location>
</feature>
<feature type="transmembrane region" description="Helical" evidence="1">
    <location>
        <begin position="122"/>
        <end position="148"/>
    </location>
</feature>
<comment type="caution">
    <text evidence="3">The sequence shown here is derived from an EMBL/GenBank/DDBJ whole genome shotgun (WGS) entry which is preliminary data.</text>
</comment>
<accession>A0A8H3CL08</accession>
<evidence type="ECO:0000259" key="2">
    <source>
        <dbReference type="Pfam" id="PF20152"/>
    </source>
</evidence>
<sequence length="261" mass="29039">FLNCSDKSIGLYLRTNGIIAWFSFLAWRTWNFARRVRSGQISRHAIQALGAMAGALSLAQLTFGLVATAFSWKVRYFVKAAQYQWIATSWLGSAAVCDVLIVCSLSTILIMHRTGFKRTDMIINRILIFTINTGLLTSVVATIDLVLFCSMPTNFSHLVPNFQLGTRRSSSSSFSDSAQSATALRSNRKWNVPADIPLARRTSGSTQNPTIFGPQLPQMVRVQVKKETCIEELRKHGSTSQLSGDQYEIRCYDANKNATLV</sequence>
<proteinExistence type="predicted"/>